<evidence type="ECO:0000256" key="1">
    <source>
        <dbReference type="SAM" id="MobiDB-lite"/>
    </source>
</evidence>
<dbReference type="EMBL" id="WJIE01000030">
    <property type="protein sequence ID" value="MRG98390.1"/>
    <property type="molecule type" value="Genomic_DNA"/>
</dbReference>
<evidence type="ECO:0000313" key="4">
    <source>
        <dbReference type="Proteomes" id="UP000440224"/>
    </source>
</evidence>
<dbReference type="InterPro" id="IPR058093">
    <property type="entry name" value="LA_2272-like"/>
</dbReference>
<protein>
    <submittedName>
        <fullName evidence="3">Uncharacterized protein</fullName>
    </submittedName>
</protein>
<comment type="caution">
    <text evidence="3">The sequence shown here is derived from an EMBL/GenBank/DDBJ whole genome shotgun (WGS) entry which is preliminary data.</text>
</comment>
<feature type="chain" id="PRO_5026686665" evidence="2">
    <location>
        <begin position="37"/>
        <end position="544"/>
    </location>
</feature>
<dbReference type="NCBIfam" id="NF047436">
    <property type="entry name" value="LA_2272_repeat"/>
    <property type="match status" value="1"/>
</dbReference>
<feature type="compositionally biased region" description="Basic and acidic residues" evidence="1">
    <location>
        <begin position="173"/>
        <end position="183"/>
    </location>
</feature>
<gene>
    <name evidence="3" type="ORF">GF068_41720</name>
</gene>
<evidence type="ECO:0000313" key="3">
    <source>
        <dbReference type="EMBL" id="MRG98390.1"/>
    </source>
</evidence>
<dbReference type="RefSeq" id="WP_153825151.1">
    <property type="nucleotide sequence ID" value="NZ_WJIE01000030.1"/>
</dbReference>
<keyword evidence="4" id="KW-1185">Reference proteome</keyword>
<feature type="compositionally biased region" description="Low complexity" evidence="1">
    <location>
        <begin position="191"/>
        <end position="202"/>
    </location>
</feature>
<organism evidence="3 4">
    <name type="scientific">Polyangium spumosum</name>
    <dbReference type="NCBI Taxonomy" id="889282"/>
    <lineage>
        <taxon>Bacteria</taxon>
        <taxon>Pseudomonadati</taxon>
        <taxon>Myxococcota</taxon>
        <taxon>Polyangia</taxon>
        <taxon>Polyangiales</taxon>
        <taxon>Polyangiaceae</taxon>
        <taxon>Polyangium</taxon>
    </lineage>
</organism>
<feature type="region of interest" description="Disordered" evidence="1">
    <location>
        <begin position="152"/>
        <end position="211"/>
    </location>
</feature>
<name>A0A6N7Q666_9BACT</name>
<accession>A0A6N7Q666</accession>
<evidence type="ECO:0000256" key="2">
    <source>
        <dbReference type="SAM" id="SignalP"/>
    </source>
</evidence>
<dbReference type="AlphaFoldDB" id="A0A6N7Q666"/>
<sequence length="544" mass="55672">MNRNDAATRASRAILLALRVSLLAMGPLAVSTFAGAALAEEPSGSAVVLVVDGLPWDVDPEAVRAAIGREIGKTVALSGAAPPGRAAFVLRGEGERRVTLTYSAEGEGSSVGRTIDLPDDPERAAETLALLAGNLARDEAAELAALLGKRPEEKPAAADVAPNPPPAAPEPPAAKEEETRPEEAPAPPAPKKSAPAPRRAAPAPAPPTIPARTPSLEELAPCWRPDGTQVFASASVLPGISTSTSRGTNVVPHLSANLLAGLATGLDGLEIGLGLNIERAFACGVQISTAANIVAGPVRGVQAAIGLNFATSLRGVQMGGVDIVAGPVFGVQAGAIDIAGDVVGAQVGALNIGGAVSGVQLGAVNVAAGPVRGAQIGVVNYAERSSFSFGLLNIVRRGRLHIDLWGQETGLVMAGIEHGSDYMHNIYGVGTRLVGAERRLAFSLGLGGHVQVSKRFSVDLDLLGYSLHEMPSFEPTAFLGQVRLVAAVEIGARLGVFGGPSYSVVYARSIEDALLAPYDSSGLDLQDPYPVLGWPGVTIGLRTF</sequence>
<reference evidence="3 4" key="1">
    <citation type="submission" date="2019-10" db="EMBL/GenBank/DDBJ databases">
        <title>A soil myxobacterium in the family Polyangiaceae.</title>
        <authorList>
            <person name="Li Y."/>
            <person name="Wang J."/>
        </authorList>
    </citation>
    <scope>NUCLEOTIDE SEQUENCE [LARGE SCALE GENOMIC DNA]</scope>
    <source>
        <strain evidence="3 4">DSM 14734</strain>
    </source>
</reference>
<proteinExistence type="predicted"/>
<dbReference type="OrthoDB" id="5486412at2"/>
<dbReference type="Proteomes" id="UP000440224">
    <property type="component" value="Unassembled WGS sequence"/>
</dbReference>
<keyword evidence="2" id="KW-0732">Signal</keyword>
<feature type="signal peptide" evidence="2">
    <location>
        <begin position="1"/>
        <end position="36"/>
    </location>
</feature>
<feature type="compositionally biased region" description="Pro residues" evidence="1">
    <location>
        <begin position="162"/>
        <end position="172"/>
    </location>
</feature>